<evidence type="ECO:0000313" key="5">
    <source>
        <dbReference type="Proteomes" id="UP000051887"/>
    </source>
</evidence>
<dbReference type="PANTHER" id="PTHR36573:SF1">
    <property type="entry name" value="INTERMEMBRANE PHOSPHOLIPID TRANSPORT SYSTEM BINDING PROTEIN MLAC"/>
    <property type="match status" value="1"/>
</dbReference>
<dbReference type="PROSITE" id="PS51318">
    <property type="entry name" value="TAT"/>
    <property type="match status" value="1"/>
</dbReference>
<dbReference type="PANTHER" id="PTHR36573">
    <property type="entry name" value="INTERMEMBRANE PHOSPHOLIPID TRANSPORT SYSTEM BINDING PROTEIN MLAC"/>
    <property type="match status" value="1"/>
</dbReference>
<dbReference type="OrthoDB" id="7839352at2"/>
<accession>A0A0P1FNX5</accession>
<name>A0A0P1FNX5_9RHOB</name>
<keyword evidence="1" id="KW-0732">Signal</keyword>
<dbReference type="Gene3D" id="3.10.450.710">
    <property type="entry name" value="Tgt2/MlaC"/>
    <property type="match status" value="1"/>
</dbReference>
<evidence type="ECO:0000313" key="2">
    <source>
        <dbReference type="EMBL" id="CUH69835.1"/>
    </source>
</evidence>
<organism evidence="3 5">
    <name type="scientific">Thalassovita autumnalis</name>
    <dbReference type="NCBI Taxonomy" id="2072972"/>
    <lineage>
        <taxon>Bacteria</taxon>
        <taxon>Pseudomonadati</taxon>
        <taxon>Pseudomonadota</taxon>
        <taxon>Alphaproteobacteria</taxon>
        <taxon>Rhodobacterales</taxon>
        <taxon>Roseobacteraceae</taxon>
        <taxon>Thalassovita</taxon>
    </lineage>
</organism>
<keyword evidence="4" id="KW-1185">Reference proteome</keyword>
<evidence type="ECO:0000256" key="1">
    <source>
        <dbReference type="SAM" id="SignalP"/>
    </source>
</evidence>
<proteinExistence type="predicted"/>
<dbReference type="Proteomes" id="UP000051887">
    <property type="component" value="Unassembled WGS sequence"/>
</dbReference>
<dbReference type="EMBL" id="CYSB01000041">
    <property type="protein sequence ID" value="CUH69835.1"/>
    <property type="molecule type" value="Genomic_DNA"/>
</dbReference>
<dbReference type="InterPro" id="IPR006311">
    <property type="entry name" value="TAT_signal"/>
</dbReference>
<evidence type="ECO:0000313" key="4">
    <source>
        <dbReference type="Proteomes" id="UP000051086"/>
    </source>
</evidence>
<dbReference type="InterPro" id="IPR042245">
    <property type="entry name" value="Tgt2/MlaC_sf"/>
</dbReference>
<dbReference type="Pfam" id="PF05494">
    <property type="entry name" value="MlaC"/>
    <property type="match status" value="1"/>
</dbReference>
<feature type="signal peptide" evidence="1">
    <location>
        <begin position="1"/>
        <end position="29"/>
    </location>
</feature>
<reference evidence="2 4" key="1">
    <citation type="submission" date="2015-09" db="EMBL/GenBank/DDBJ databases">
        <authorList>
            <person name="Rodrigo-Torres L."/>
            <person name="Arahal D.R."/>
        </authorList>
    </citation>
    <scope>NUCLEOTIDE SEQUENCE [LARGE SCALE GENOMIC DNA]</scope>
    <source>
        <strain evidence="2 4">CECT 5118</strain>
    </source>
</reference>
<protein>
    <submittedName>
        <fullName evidence="2 3">Phospholipid-binding protein MlaC</fullName>
    </submittedName>
</protein>
<sequence>MAPLFSRRSFIATASATALMPALPTAAFALNEATAKGLVEKLVQEINKVIASGKSETAMIGDFERIFKRYSDTSYIAAYAMGVDGRRASGAQKKAFSTAFTAYVARKYGKRFREFIGGRLEVQSVKKVKSFYQVRTIAYLKGESPFEVDFHVSDRTGKDLFFNLYIEGINMLLTEREEIGAMLDRRKGNIDQMITDLKKAG</sequence>
<dbReference type="Proteomes" id="UP000051086">
    <property type="component" value="Unassembled WGS sequence"/>
</dbReference>
<evidence type="ECO:0000313" key="3">
    <source>
        <dbReference type="EMBL" id="CUH70957.1"/>
    </source>
</evidence>
<reference evidence="3 5" key="2">
    <citation type="submission" date="2015-09" db="EMBL/GenBank/DDBJ databases">
        <authorList>
            <consortium name="Swine Surveillance"/>
        </authorList>
    </citation>
    <scope>NUCLEOTIDE SEQUENCE [LARGE SCALE GENOMIC DNA]</scope>
    <source>
        <strain evidence="3 5">5120</strain>
    </source>
</reference>
<dbReference type="AlphaFoldDB" id="A0A0P1FNX5"/>
<feature type="chain" id="PRO_5009792460" evidence="1">
    <location>
        <begin position="30"/>
        <end position="201"/>
    </location>
</feature>
<gene>
    <name evidence="3" type="primary">mlaC</name>
    <name evidence="2" type="ORF">TL5118_03805</name>
    <name evidence="3" type="ORF">TL5120_00737</name>
</gene>
<dbReference type="RefSeq" id="WP_058242285.1">
    <property type="nucleotide sequence ID" value="NZ_CYSB01000041.1"/>
</dbReference>
<dbReference type="InterPro" id="IPR008869">
    <property type="entry name" value="MlaC/ttg2D"/>
</dbReference>
<dbReference type="EMBL" id="CYSC01000016">
    <property type="protein sequence ID" value="CUH70957.1"/>
    <property type="molecule type" value="Genomic_DNA"/>
</dbReference>